<dbReference type="CTD" id="84311"/>
<gene>
    <name evidence="12" type="primary">LOC100909372</name>
</gene>
<dbReference type="GO" id="GO:1990904">
    <property type="term" value="C:ribonucleoprotein complex"/>
    <property type="evidence" value="ECO:0007669"/>
    <property type="project" value="UniProtKB-KW"/>
</dbReference>
<evidence type="ECO:0000256" key="2">
    <source>
        <dbReference type="ARBA" id="ARBA00022946"/>
    </source>
</evidence>
<feature type="compositionally biased region" description="Basic and acidic residues" evidence="9">
    <location>
        <begin position="262"/>
        <end position="272"/>
    </location>
</feature>
<name>A0AAJ6QVM5_9ACAR</name>
<dbReference type="Gene3D" id="3.10.450.240">
    <property type="match status" value="1"/>
</dbReference>
<dbReference type="SMART" id="SM00978">
    <property type="entry name" value="Tim44"/>
    <property type="match status" value="1"/>
</dbReference>
<dbReference type="KEGG" id="goe:100909372"/>
<keyword evidence="3 12" id="KW-0689">Ribosomal protein</keyword>
<dbReference type="FunFam" id="3.10.450.240:FF:000003">
    <property type="entry name" value="39S ribosomal protein L45, mitochondrial"/>
    <property type="match status" value="1"/>
</dbReference>
<evidence type="ECO:0000256" key="9">
    <source>
        <dbReference type="SAM" id="MobiDB-lite"/>
    </source>
</evidence>
<protein>
    <recommendedName>
        <fullName evidence="7">Large ribosomal subunit protein mL45</fullName>
    </recommendedName>
    <alternativeName>
        <fullName evidence="8">39S ribosomal protein L45, mitochondrial</fullName>
    </alternativeName>
</protein>
<feature type="region of interest" description="Disordered" evidence="9">
    <location>
        <begin position="262"/>
        <end position="305"/>
    </location>
</feature>
<evidence type="ECO:0000313" key="12">
    <source>
        <dbReference type="RefSeq" id="XP_003745357.1"/>
    </source>
</evidence>
<keyword evidence="2" id="KW-0809">Transit peptide</keyword>
<evidence type="ECO:0000256" key="8">
    <source>
        <dbReference type="ARBA" id="ARBA00043031"/>
    </source>
</evidence>
<dbReference type="AlphaFoldDB" id="A0AAJ6QVM5"/>
<keyword evidence="5" id="KW-0687">Ribonucleoprotein</keyword>
<dbReference type="InterPro" id="IPR051975">
    <property type="entry name" value="mtLSU_mL45"/>
</dbReference>
<feature type="compositionally biased region" description="Acidic residues" evidence="9">
    <location>
        <begin position="274"/>
        <end position="284"/>
    </location>
</feature>
<dbReference type="GO" id="GO:0005739">
    <property type="term" value="C:mitochondrion"/>
    <property type="evidence" value="ECO:0007669"/>
    <property type="project" value="UniProtKB-SubCell"/>
</dbReference>
<dbReference type="RefSeq" id="XP_003745357.1">
    <property type="nucleotide sequence ID" value="XM_003745309.1"/>
</dbReference>
<evidence type="ECO:0000259" key="10">
    <source>
        <dbReference type="SMART" id="SM00978"/>
    </source>
</evidence>
<keyword evidence="4" id="KW-0496">Mitochondrion</keyword>
<dbReference type="Pfam" id="PF04280">
    <property type="entry name" value="Tim44"/>
    <property type="match status" value="1"/>
</dbReference>
<dbReference type="PANTHER" id="PTHR28554">
    <property type="entry name" value="39S RIBOSOMAL PROTEIN L45, MITOCHONDRIAL"/>
    <property type="match status" value="1"/>
</dbReference>
<evidence type="ECO:0000256" key="1">
    <source>
        <dbReference type="ARBA" id="ARBA00004173"/>
    </source>
</evidence>
<evidence type="ECO:0000256" key="3">
    <source>
        <dbReference type="ARBA" id="ARBA00022980"/>
    </source>
</evidence>
<accession>A0AAJ6QVM5</accession>
<feature type="domain" description="Tim44-like" evidence="10">
    <location>
        <begin position="110"/>
        <end position="257"/>
    </location>
</feature>
<dbReference type="PANTHER" id="PTHR28554:SF1">
    <property type="entry name" value="LARGE RIBOSOMAL SUBUNIT PROTEIN ML45"/>
    <property type="match status" value="1"/>
</dbReference>
<dbReference type="GeneID" id="100909372"/>
<reference evidence="12" key="1">
    <citation type="submission" date="2025-08" db="UniProtKB">
        <authorList>
            <consortium name="RefSeq"/>
        </authorList>
    </citation>
    <scope>IDENTIFICATION</scope>
</reference>
<evidence type="ECO:0000256" key="4">
    <source>
        <dbReference type="ARBA" id="ARBA00023128"/>
    </source>
</evidence>
<evidence type="ECO:0000313" key="11">
    <source>
        <dbReference type="Proteomes" id="UP000694867"/>
    </source>
</evidence>
<dbReference type="InterPro" id="IPR007379">
    <property type="entry name" value="Tim44-like_dom"/>
</dbReference>
<evidence type="ECO:0000256" key="5">
    <source>
        <dbReference type="ARBA" id="ARBA00023274"/>
    </source>
</evidence>
<sequence length="305" mass="35007">MFGGAMNNRHRDPKWKKHRANKVFKVKLPDFEKFRDVADGKIARNEVRREMKKRGIAPCRKWDEKPIFFSTLTGVIEPYVPPEGDGKASLLSKSGALQKMEQLQKKSVFTWHLRKLKQFETDFSIADFASEANDLYIKAHEALAEQDQDKLFSLVTEAAYPEMMANVEHKTLRWQMLGSLEPARVVHIRTQSLLTNDNTFAQVTVRLHTQQTLAVYDRFGRLLHGSEVLVKDVLEYVVFEKHIANLYGQWRLHAKIIPDWKASKEPSKRTFVEPEVEAPEETSESTETTTPGAEEPKAAQGEART</sequence>
<keyword evidence="11" id="KW-1185">Reference proteome</keyword>
<comment type="subcellular location">
    <subcellularLocation>
        <location evidence="1">Mitochondrion</location>
    </subcellularLocation>
</comment>
<proteinExistence type="inferred from homology"/>
<dbReference type="Proteomes" id="UP000694867">
    <property type="component" value="Unplaced"/>
</dbReference>
<evidence type="ECO:0000256" key="6">
    <source>
        <dbReference type="ARBA" id="ARBA00038073"/>
    </source>
</evidence>
<dbReference type="GO" id="GO:0005840">
    <property type="term" value="C:ribosome"/>
    <property type="evidence" value="ECO:0007669"/>
    <property type="project" value="UniProtKB-KW"/>
</dbReference>
<comment type="similarity">
    <text evidence="6">Belongs to the mitochondrion-specific ribosomal protein mL45 family.</text>
</comment>
<evidence type="ECO:0000256" key="7">
    <source>
        <dbReference type="ARBA" id="ARBA00039448"/>
    </source>
</evidence>
<organism evidence="11 12">
    <name type="scientific">Galendromus occidentalis</name>
    <name type="common">western predatory mite</name>
    <dbReference type="NCBI Taxonomy" id="34638"/>
    <lineage>
        <taxon>Eukaryota</taxon>
        <taxon>Metazoa</taxon>
        <taxon>Ecdysozoa</taxon>
        <taxon>Arthropoda</taxon>
        <taxon>Chelicerata</taxon>
        <taxon>Arachnida</taxon>
        <taxon>Acari</taxon>
        <taxon>Parasitiformes</taxon>
        <taxon>Mesostigmata</taxon>
        <taxon>Gamasina</taxon>
        <taxon>Phytoseioidea</taxon>
        <taxon>Phytoseiidae</taxon>
        <taxon>Typhlodrominae</taxon>
        <taxon>Galendromus</taxon>
    </lineage>
</organism>
<dbReference type="InterPro" id="IPR032710">
    <property type="entry name" value="NTF2-like_dom_sf"/>
</dbReference>
<dbReference type="SUPFAM" id="SSF54427">
    <property type="entry name" value="NTF2-like"/>
    <property type="match status" value="1"/>
</dbReference>